<keyword evidence="2" id="KW-1185">Reference proteome</keyword>
<dbReference type="EMBL" id="JBBXMP010000001">
    <property type="protein sequence ID" value="KAL0072685.1"/>
    <property type="molecule type" value="Genomic_DNA"/>
</dbReference>
<reference evidence="1 2" key="1">
    <citation type="submission" date="2024-05" db="EMBL/GenBank/DDBJ databases">
        <title>A draft genome resource for the thread blight pathogen Marasmius tenuissimus strain MS-2.</title>
        <authorList>
            <person name="Yulfo-Soto G.E."/>
            <person name="Baruah I.K."/>
            <person name="Amoako-Attah I."/>
            <person name="Bukari Y."/>
            <person name="Meinhardt L.W."/>
            <person name="Bailey B.A."/>
            <person name="Cohen S.P."/>
        </authorList>
    </citation>
    <scope>NUCLEOTIDE SEQUENCE [LARGE SCALE GENOMIC DNA]</scope>
    <source>
        <strain evidence="1 2">MS-2</strain>
    </source>
</reference>
<dbReference type="PANTHER" id="PTHR12224:SF0">
    <property type="entry name" value="BETA-1,4-MANNOSYL-GLYCOPROTEIN 4-BETA-N-ACETYLGLUCOSAMINYLTRANSFERASE"/>
    <property type="match status" value="1"/>
</dbReference>
<evidence type="ECO:0008006" key="3">
    <source>
        <dbReference type="Google" id="ProtNLM"/>
    </source>
</evidence>
<name>A0ABR3AGU5_9AGAR</name>
<accession>A0ABR3AGU5</accession>
<dbReference type="Proteomes" id="UP001437256">
    <property type="component" value="Unassembled WGS sequence"/>
</dbReference>
<comment type="caution">
    <text evidence="1">The sequence shown here is derived from an EMBL/GenBank/DDBJ whole genome shotgun (WGS) entry which is preliminary data.</text>
</comment>
<sequence length="275" mass="31892">MCSLHGWKERTAEGQRTVQVLDAVLMSSELDLLEIRLNELDSVVDWFFIVESNATFTGLPKEKYYLKHAERFQKFAHKIKYRSFDEQSGPKAWKNEAKTRDAMTSLLNTHIAQYPTTDPLVIMSDVDEIPSAHTIRLLKYCDFGRSIHLQLRNYVYSFEWYLGLDSWRASVHSWKPGSFYRHIKSPDTEDCLADSGWHCSFCFRTIEEYIIKMTGFSHNDRIGGKKELLEPKNIQDKICEGKDIFGMLPEAYTVMLAQVIVVHPALIHEIHSIPI</sequence>
<protein>
    <recommendedName>
        <fullName evidence="3">Beta-1,4-mannosyl-glycoprotein beta-1,4-N-acetylglucosaminyltransferase</fullName>
    </recommendedName>
</protein>
<gene>
    <name evidence="1" type="ORF">AAF712_000448</name>
</gene>
<proteinExistence type="predicted"/>
<organism evidence="1 2">
    <name type="scientific">Marasmius tenuissimus</name>
    <dbReference type="NCBI Taxonomy" id="585030"/>
    <lineage>
        <taxon>Eukaryota</taxon>
        <taxon>Fungi</taxon>
        <taxon>Dikarya</taxon>
        <taxon>Basidiomycota</taxon>
        <taxon>Agaricomycotina</taxon>
        <taxon>Agaricomycetes</taxon>
        <taxon>Agaricomycetidae</taxon>
        <taxon>Agaricales</taxon>
        <taxon>Marasmiineae</taxon>
        <taxon>Marasmiaceae</taxon>
        <taxon>Marasmius</taxon>
    </lineage>
</organism>
<dbReference type="InterPro" id="IPR006813">
    <property type="entry name" value="Glyco_trans_17"/>
</dbReference>
<dbReference type="PANTHER" id="PTHR12224">
    <property type="entry name" value="BETA-1,4-MANNOSYL-GLYCOPROTEIN BETA-1,4-N-ACETYLGLUCOSAMINYL-TRANSFERASE"/>
    <property type="match status" value="1"/>
</dbReference>
<evidence type="ECO:0000313" key="2">
    <source>
        <dbReference type="Proteomes" id="UP001437256"/>
    </source>
</evidence>
<dbReference type="Pfam" id="PF04724">
    <property type="entry name" value="Glyco_transf_17"/>
    <property type="match status" value="1"/>
</dbReference>
<evidence type="ECO:0000313" key="1">
    <source>
        <dbReference type="EMBL" id="KAL0072685.1"/>
    </source>
</evidence>